<accession>A0A8H3WPQ2</accession>
<dbReference type="EMBL" id="WOWK01000018">
    <property type="protein sequence ID" value="KAF0328352.1"/>
    <property type="molecule type" value="Genomic_DNA"/>
</dbReference>
<evidence type="ECO:0000313" key="2">
    <source>
        <dbReference type="Proteomes" id="UP000434172"/>
    </source>
</evidence>
<organism evidence="1 2">
    <name type="scientific">Colletotrichum asianum</name>
    <dbReference type="NCBI Taxonomy" id="702518"/>
    <lineage>
        <taxon>Eukaryota</taxon>
        <taxon>Fungi</taxon>
        <taxon>Dikarya</taxon>
        <taxon>Ascomycota</taxon>
        <taxon>Pezizomycotina</taxon>
        <taxon>Sordariomycetes</taxon>
        <taxon>Hypocreomycetidae</taxon>
        <taxon>Glomerellales</taxon>
        <taxon>Glomerellaceae</taxon>
        <taxon>Colletotrichum</taxon>
        <taxon>Colletotrichum gloeosporioides species complex</taxon>
    </lineage>
</organism>
<evidence type="ECO:0000313" key="1">
    <source>
        <dbReference type="EMBL" id="KAF0328352.1"/>
    </source>
</evidence>
<proteinExistence type="predicted"/>
<dbReference type="Proteomes" id="UP000434172">
    <property type="component" value="Unassembled WGS sequence"/>
</dbReference>
<keyword evidence="2" id="KW-1185">Reference proteome</keyword>
<sequence length="53" mass="5721">MSDHLTLLAVSSATNYSTTAKTSPPRSAATASSFPTKTISRWMSRKSWIACTL</sequence>
<comment type="caution">
    <text evidence="1">The sequence shown here is derived from an EMBL/GenBank/DDBJ whole genome shotgun (WGS) entry which is preliminary data.</text>
</comment>
<gene>
    <name evidence="1" type="ORF">GQ607_004504</name>
</gene>
<protein>
    <submittedName>
        <fullName evidence="1">Uncharacterized protein</fullName>
    </submittedName>
</protein>
<reference evidence="1 2" key="1">
    <citation type="submission" date="2019-12" db="EMBL/GenBank/DDBJ databases">
        <title>A genome sequence resource for the geographically widespread anthracnose pathogen Colletotrichum asianum.</title>
        <authorList>
            <person name="Meng Y."/>
        </authorList>
    </citation>
    <scope>NUCLEOTIDE SEQUENCE [LARGE SCALE GENOMIC DNA]</scope>
    <source>
        <strain evidence="1 2">ICMP 18580</strain>
    </source>
</reference>
<dbReference type="AlphaFoldDB" id="A0A8H3WPQ2"/>
<name>A0A8H3WPQ2_9PEZI</name>